<protein>
    <submittedName>
        <fullName evidence="2">Uncharacterized protein</fullName>
    </submittedName>
</protein>
<feature type="region of interest" description="Disordered" evidence="1">
    <location>
        <begin position="81"/>
        <end position="167"/>
    </location>
</feature>
<reference evidence="2 3" key="1">
    <citation type="journal article" date="2023" name="Plants (Basel)">
        <title>Bridging the Gap: Combining Genomics and Transcriptomics Approaches to Understand Stylosanthes scabra, an Orphan Legume from the Brazilian Caatinga.</title>
        <authorList>
            <person name="Ferreira-Neto J.R.C."/>
            <person name="da Silva M.D."/>
            <person name="Binneck E."/>
            <person name="de Melo N.F."/>
            <person name="da Silva R.H."/>
            <person name="de Melo A.L.T.M."/>
            <person name="Pandolfi V."/>
            <person name="Bustamante F.O."/>
            <person name="Brasileiro-Vidal A.C."/>
            <person name="Benko-Iseppon A.M."/>
        </authorList>
    </citation>
    <scope>NUCLEOTIDE SEQUENCE [LARGE SCALE GENOMIC DNA]</scope>
    <source>
        <tissue evidence="2">Leaves</tissue>
    </source>
</reference>
<evidence type="ECO:0000313" key="3">
    <source>
        <dbReference type="Proteomes" id="UP001341840"/>
    </source>
</evidence>
<dbReference type="Proteomes" id="UP001341840">
    <property type="component" value="Unassembled WGS sequence"/>
</dbReference>
<keyword evidence="3" id="KW-1185">Reference proteome</keyword>
<organism evidence="2 3">
    <name type="scientific">Stylosanthes scabra</name>
    <dbReference type="NCBI Taxonomy" id="79078"/>
    <lineage>
        <taxon>Eukaryota</taxon>
        <taxon>Viridiplantae</taxon>
        <taxon>Streptophyta</taxon>
        <taxon>Embryophyta</taxon>
        <taxon>Tracheophyta</taxon>
        <taxon>Spermatophyta</taxon>
        <taxon>Magnoliopsida</taxon>
        <taxon>eudicotyledons</taxon>
        <taxon>Gunneridae</taxon>
        <taxon>Pentapetalae</taxon>
        <taxon>rosids</taxon>
        <taxon>fabids</taxon>
        <taxon>Fabales</taxon>
        <taxon>Fabaceae</taxon>
        <taxon>Papilionoideae</taxon>
        <taxon>50 kb inversion clade</taxon>
        <taxon>dalbergioids sensu lato</taxon>
        <taxon>Dalbergieae</taxon>
        <taxon>Pterocarpus clade</taxon>
        <taxon>Stylosanthes</taxon>
    </lineage>
</organism>
<feature type="compositionally biased region" description="Polar residues" evidence="1">
    <location>
        <begin position="81"/>
        <end position="101"/>
    </location>
</feature>
<dbReference type="EMBL" id="JASCZI010151112">
    <property type="protein sequence ID" value="MED6169593.1"/>
    <property type="molecule type" value="Genomic_DNA"/>
</dbReference>
<name>A0ABU6VCB2_9FABA</name>
<feature type="compositionally biased region" description="Polar residues" evidence="1">
    <location>
        <begin position="147"/>
        <end position="160"/>
    </location>
</feature>
<feature type="compositionally biased region" description="Basic and acidic residues" evidence="1">
    <location>
        <begin position="113"/>
        <end position="143"/>
    </location>
</feature>
<proteinExistence type="predicted"/>
<evidence type="ECO:0000256" key="1">
    <source>
        <dbReference type="SAM" id="MobiDB-lite"/>
    </source>
</evidence>
<gene>
    <name evidence="2" type="ORF">PIB30_022662</name>
</gene>
<evidence type="ECO:0000313" key="2">
    <source>
        <dbReference type="EMBL" id="MED6169593.1"/>
    </source>
</evidence>
<sequence>MREIILDDPQTLGDAFDLAKFYEERWLNPYSDTPKPILDSDLISSREANHYQHSYLTISKAESLESTIQIQKFNINSTVSNSNQAKMPQLSTSIPDSTSTAQFQQQQQNSSKNSREKEEDEVKKLVEGSDRMQSRGDRRRSSDAENETVNNYGGCVQSSAEDGASAEEMRTPVATTFDGYAAAQNSTMMATGSGASNGAEDDATATGRQGETAAFIEGAAAASGGGFLAQTLCRIVSPIVAKPPPLLAAVLPCDHVEARTVKKQEEIAFSGAGVAGRSGCGAPLTDDGVEDVVELVDEAHAVNGLSLRSAFAVGLERERKVFLR</sequence>
<comment type="caution">
    <text evidence="2">The sequence shown here is derived from an EMBL/GenBank/DDBJ whole genome shotgun (WGS) entry which is preliminary data.</text>
</comment>
<accession>A0ABU6VCB2</accession>